<evidence type="ECO:0000313" key="2">
    <source>
        <dbReference type="EMBL" id="KGM37612.1"/>
    </source>
</evidence>
<evidence type="ECO:0000313" key="3">
    <source>
        <dbReference type="Proteomes" id="UP000030019"/>
    </source>
</evidence>
<keyword evidence="3" id="KW-1185">Reference proteome</keyword>
<dbReference type="Proteomes" id="UP000030019">
    <property type="component" value="Unassembled WGS sequence"/>
</dbReference>
<name>A0A0A0DKW3_9STRE</name>
<gene>
    <name evidence="2" type="ORF">SSIN_0553</name>
</gene>
<dbReference type="RefSeq" id="WP_037615433.1">
    <property type="nucleotide sequence ID" value="NZ_JPEN01000042.1"/>
</dbReference>
<proteinExistence type="predicted"/>
<evidence type="ECO:0000256" key="1">
    <source>
        <dbReference type="SAM" id="SignalP"/>
    </source>
</evidence>
<protein>
    <submittedName>
        <fullName evidence="2">Uncharacterized protein</fullName>
    </submittedName>
</protein>
<feature type="chain" id="PRO_5001968547" evidence="1">
    <location>
        <begin position="28"/>
        <end position="121"/>
    </location>
</feature>
<dbReference type="AlphaFoldDB" id="A0A0A0DKW3"/>
<dbReference type="EMBL" id="JPEN01000042">
    <property type="protein sequence ID" value="KGM37612.1"/>
    <property type="molecule type" value="Genomic_DNA"/>
</dbReference>
<keyword evidence="1" id="KW-0732">Signal</keyword>
<sequence>MLKKVTTCAFILTLISSVLIGSNIIFANDKGEDIQAKPPTLEIMVKQASKEPTLLETLNQFSDQDTIIAYPENMGGGFSVKSADSSEPLVGEILDTKGNKVVYRDSQPVTIAQVKEAIQNK</sequence>
<reference evidence="2 3" key="1">
    <citation type="submission" date="2014-06" db="EMBL/GenBank/DDBJ databases">
        <authorList>
            <person name="Teng J.L."/>
            <person name="Huang Y."/>
            <person name="Tse H."/>
            <person name="Lau S.K."/>
            <person name="Woo P.C."/>
        </authorList>
    </citation>
    <scope>NUCLEOTIDE SEQUENCE [LARGE SCALE GENOMIC DNA]</scope>
    <source>
        <strain evidence="2 3">HKU4</strain>
    </source>
</reference>
<accession>A0A0A0DKW3</accession>
<organism evidence="2 3">
    <name type="scientific">Streptococcus sinensis</name>
    <dbReference type="NCBI Taxonomy" id="176090"/>
    <lineage>
        <taxon>Bacteria</taxon>
        <taxon>Bacillati</taxon>
        <taxon>Bacillota</taxon>
        <taxon>Bacilli</taxon>
        <taxon>Lactobacillales</taxon>
        <taxon>Streptococcaceae</taxon>
        <taxon>Streptococcus</taxon>
    </lineage>
</organism>
<comment type="caution">
    <text evidence="2">The sequence shown here is derived from an EMBL/GenBank/DDBJ whole genome shotgun (WGS) entry which is preliminary data.</text>
</comment>
<feature type="signal peptide" evidence="1">
    <location>
        <begin position="1"/>
        <end position="27"/>
    </location>
</feature>
<dbReference type="PATRIC" id="fig|176090.4.peg.548"/>